<feature type="non-terminal residue" evidence="5">
    <location>
        <position position="542"/>
    </location>
</feature>
<dbReference type="PANTHER" id="PTHR10039">
    <property type="entry name" value="AMELOGENIN"/>
    <property type="match status" value="1"/>
</dbReference>
<dbReference type="Pfam" id="PF24883">
    <property type="entry name" value="NPHP3_N"/>
    <property type="match status" value="1"/>
</dbReference>
<evidence type="ECO:0000313" key="5">
    <source>
        <dbReference type="EMBL" id="KAK0708830.1"/>
    </source>
</evidence>
<keyword evidence="2" id="KW-0175">Coiled coil</keyword>
<evidence type="ECO:0008006" key="7">
    <source>
        <dbReference type="Google" id="ProtNLM"/>
    </source>
</evidence>
<dbReference type="InterPro" id="IPR027417">
    <property type="entry name" value="P-loop_NTPase"/>
</dbReference>
<proteinExistence type="predicted"/>
<feature type="domain" description="DUF7791" evidence="4">
    <location>
        <begin position="396"/>
        <end position="540"/>
    </location>
</feature>
<name>A0AA40DMP3_9PEZI</name>
<reference evidence="5" key="1">
    <citation type="submission" date="2023-06" db="EMBL/GenBank/DDBJ databases">
        <title>Genome-scale phylogeny and comparative genomics of the fungal order Sordariales.</title>
        <authorList>
            <consortium name="Lawrence Berkeley National Laboratory"/>
            <person name="Hensen N."/>
            <person name="Bonometti L."/>
            <person name="Westerberg I."/>
            <person name="Brannstrom I.O."/>
            <person name="Guillou S."/>
            <person name="Cros-Aarteil S."/>
            <person name="Calhoun S."/>
            <person name="Haridas S."/>
            <person name="Kuo A."/>
            <person name="Mondo S."/>
            <person name="Pangilinan J."/>
            <person name="Riley R."/>
            <person name="Labutti K."/>
            <person name="Andreopoulos B."/>
            <person name="Lipzen A."/>
            <person name="Chen C."/>
            <person name="Yanf M."/>
            <person name="Daum C."/>
            <person name="Ng V."/>
            <person name="Clum A."/>
            <person name="Steindorff A."/>
            <person name="Ohm R."/>
            <person name="Martin F."/>
            <person name="Silar P."/>
            <person name="Natvig D."/>
            <person name="Lalanne C."/>
            <person name="Gautier V."/>
            <person name="Ament-Velasquez S.L."/>
            <person name="Kruys A."/>
            <person name="Hutchinson M.I."/>
            <person name="Powell A.J."/>
            <person name="Barry K."/>
            <person name="Miller A.N."/>
            <person name="Grigoriev I.V."/>
            <person name="Debuchy R."/>
            <person name="Gladieux P."/>
            <person name="Thoren M.H."/>
            <person name="Johannesson H."/>
        </authorList>
    </citation>
    <scope>NUCLEOTIDE SEQUENCE</scope>
    <source>
        <strain evidence="5">CBS 540.89</strain>
    </source>
</reference>
<dbReference type="Pfam" id="PF25053">
    <property type="entry name" value="DUF7791"/>
    <property type="match status" value="1"/>
</dbReference>
<dbReference type="SUPFAM" id="SSF52540">
    <property type="entry name" value="P-loop containing nucleoside triphosphate hydrolases"/>
    <property type="match status" value="1"/>
</dbReference>
<evidence type="ECO:0000256" key="2">
    <source>
        <dbReference type="SAM" id="Coils"/>
    </source>
</evidence>
<sequence length="542" mass="62485">LAEHNTSRVQELQRALDELRKDLRLCSLDEKIEKCIRRVISIHEGALDVYKKERVLQALFFDGIQQRYDMVDEAHAQTFRWLIDGSDDDYGSEDHGNDFDEELFSMKFNARGKFTSWLLSENGGAFHISGKLGSGKSTLMKLLVDSPRTRDALQSWAGGRTLVFTSFFFWKSGSQLQKSLAGLVRSILYYILRACPELVPDLLPDVWSQLSGIPWYCLSEISITTNDIHRGLTQVLQSPDKHSPGTRCFCFFIDGLDEYEETPQNDRKVLVDLLNNWHLAAPGMVKLCVSSREDNVFMNAFSHEHRLRLHELTRHDIKHYVTDRLQGIPDSQGKLYLVNNVLKRSHGIFLWVSLVVKLIREQMENGTNIPDLVKWMDGLPDELNSLFDSILQSLNPIDRKRAYQVFAMLREEKRFLKDQETRGPEHCGRMSFRLILLVALPYLDDYERSGSFALQDRLNRHLEPPVEVLRSRLFYSERRLRGWCRGLVEASSTSRGDAYVDFTHRSFADFLELPNIRQAMRSELEGFSAINALSRTMLAAAQ</sequence>
<keyword evidence="6" id="KW-1185">Reference proteome</keyword>
<evidence type="ECO:0000259" key="3">
    <source>
        <dbReference type="Pfam" id="PF24883"/>
    </source>
</evidence>
<feature type="coiled-coil region" evidence="2">
    <location>
        <begin position="2"/>
        <end position="29"/>
    </location>
</feature>
<evidence type="ECO:0000313" key="6">
    <source>
        <dbReference type="Proteomes" id="UP001172159"/>
    </source>
</evidence>
<feature type="domain" description="Nephrocystin 3-like N-terminal" evidence="3">
    <location>
        <begin position="112"/>
        <end position="292"/>
    </location>
</feature>
<comment type="caution">
    <text evidence="5">The sequence shown here is derived from an EMBL/GenBank/DDBJ whole genome shotgun (WGS) entry which is preliminary data.</text>
</comment>
<feature type="non-terminal residue" evidence="5">
    <location>
        <position position="1"/>
    </location>
</feature>
<dbReference type="InterPro" id="IPR056693">
    <property type="entry name" value="DUF7791"/>
</dbReference>
<evidence type="ECO:0000259" key="4">
    <source>
        <dbReference type="Pfam" id="PF25053"/>
    </source>
</evidence>
<dbReference type="InterPro" id="IPR056884">
    <property type="entry name" value="NPHP3-like_N"/>
</dbReference>
<gene>
    <name evidence="5" type="ORF">B0T21DRAFT_270516</name>
</gene>
<dbReference type="Proteomes" id="UP001172159">
    <property type="component" value="Unassembled WGS sequence"/>
</dbReference>
<dbReference type="AlphaFoldDB" id="A0AA40DMP3"/>
<dbReference type="PANTHER" id="PTHR10039:SF5">
    <property type="entry name" value="NACHT DOMAIN-CONTAINING PROTEIN"/>
    <property type="match status" value="1"/>
</dbReference>
<dbReference type="EMBL" id="JAUKTV010000018">
    <property type="protein sequence ID" value="KAK0708830.1"/>
    <property type="molecule type" value="Genomic_DNA"/>
</dbReference>
<protein>
    <recommendedName>
        <fullName evidence="7">NACHT domain-containing protein</fullName>
    </recommendedName>
</protein>
<organism evidence="5 6">
    <name type="scientific">Apiosordaria backusii</name>
    <dbReference type="NCBI Taxonomy" id="314023"/>
    <lineage>
        <taxon>Eukaryota</taxon>
        <taxon>Fungi</taxon>
        <taxon>Dikarya</taxon>
        <taxon>Ascomycota</taxon>
        <taxon>Pezizomycotina</taxon>
        <taxon>Sordariomycetes</taxon>
        <taxon>Sordariomycetidae</taxon>
        <taxon>Sordariales</taxon>
        <taxon>Lasiosphaeriaceae</taxon>
        <taxon>Apiosordaria</taxon>
    </lineage>
</organism>
<accession>A0AA40DMP3</accession>
<evidence type="ECO:0000256" key="1">
    <source>
        <dbReference type="ARBA" id="ARBA00022737"/>
    </source>
</evidence>
<keyword evidence="1" id="KW-0677">Repeat</keyword>